<dbReference type="AlphaFoldDB" id="A0A9X3SDI7"/>
<dbReference type="Proteomes" id="UP001140076">
    <property type="component" value="Unassembled WGS sequence"/>
</dbReference>
<proteinExistence type="predicted"/>
<dbReference type="RefSeq" id="WP_270072125.1">
    <property type="nucleotide sequence ID" value="NZ_JAJAQC010000015.1"/>
</dbReference>
<reference evidence="1" key="1">
    <citation type="submission" date="2021-10" db="EMBL/GenBank/DDBJ databases">
        <title>Streptomonospora sp. nov., isolated from mangrove soil.</title>
        <authorList>
            <person name="Chen X."/>
            <person name="Ge X."/>
            <person name="Liu W."/>
        </authorList>
    </citation>
    <scope>NUCLEOTIDE SEQUENCE</scope>
    <source>
        <strain evidence="1">S1-112</strain>
    </source>
</reference>
<sequence>MSEFPESYLSRAADARLKTVHVAAAHFNGPGAVIVYDSLQRRYRTICSGDRYHISEPEQVVVAGHGDIQQALADYPDDHLVEDLTSDLAAQALRHLTAWAQTERLAGLAPITALRRAMAHHGFCTDRRSDLGRTEEGALTTTDRFIHSEAHHLTVVIDHLATAGATSTRVTQVRLLDGATEIAAWNGTTRPETACARACEISTAAHRYLGH</sequence>
<evidence type="ECO:0000313" key="2">
    <source>
        <dbReference type="Proteomes" id="UP001140076"/>
    </source>
</evidence>
<comment type="caution">
    <text evidence="1">The sequence shown here is derived from an EMBL/GenBank/DDBJ whole genome shotgun (WGS) entry which is preliminary data.</text>
</comment>
<organism evidence="1 2">
    <name type="scientific">Streptomonospora mangrovi</name>
    <dbReference type="NCBI Taxonomy" id="2883123"/>
    <lineage>
        <taxon>Bacteria</taxon>
        <taxon>Bacillati</taxon>
        <taxon>Actinomycetota</taxon>
        <taxon>Actinomycetes</taxon>
        <taxon>Streptosporangiales</taxon>
        <taxon>Nocardiopsidaceae</taxon>
        <taxon>Streptomonospora</taxon>
    </lineage>
</organism>
<dbReference type="EMBL" id="JAJAQC010000015">
    <property type="protein sequence ID" value="MDA0564853.1"/>
    <property type="molecule type" value="Genomic_DNA"/>
</dbReference>
<name>A0A9X3SDI7_9ACTN</name>
<keyword evidence="2" id="KW-1185">Reference proteome</keyword>
<accession>A0A9X3SDI7</accession>
<gene>
    <name evidence="1" type="ORF">LG943_11035</name>
</gene>
<protein>
    <submittedName>
        <fullName evidence="1">Uncharacterized protein</fullName>
    </submittedName>
</protein>
<evidence type="ECO:0000313" key="1">
    <source>
        <dbReference type="EMBL" id="MDA0564853.1"/>
    </source>
</evidence>